<dbReference type="InterPro" id="IPR000192">
    <property type="entry name" value="Aminotrans_V_dom"/>
</dbReference>
<organism evidence="3 4">
    <name type="scientific">Geodia barretti</name>
    <name type="common">Barrett's horny sponge</name>
    <dbReference type="NCBI Taxonomy" id="519541"/>
    <lineage>
        <taxon>Eukaryota</taxon>
        <taxon>Metazoa</taxon>
        <taxon>Porifera</taxon>
        <taxon>Demospongiae</taxon>
        <taxon>Heteroscleromorpha</taxon>
        <taxon>Tetractinellida</taxon>
        <taxon>Astrophorina</taxon>
        <taxon>Geodiidae</taxon>
        <taxon>Geodia</taxon>
    </lineage>
</organism>
<proteinExistence type="predicted"/>
<name>A0AA35U187_GEOBA</name>
<dbReference type="EMBL" id="CASHTH010004488">
    <property type="protein sequence ID" value="CAI8058004.1"/>
    <property type="molecule type" value="Genomic_DNA"/>
</dbReference>
<accession>A0AA35U187</accession>
<gene>
    <name evidence="3" type="ORF">GBAR_LOCUS31560</name>
</gene>
<comment type="caution">
    <text evidence="3">The sequence shown here is derived from an EMBL/GenBank/DDBJ whole genome shotgun (WGS) entry which is preliminary data.</text>
</comment>
<dbReference type="PANTHER" id="PTHR43092:SF2">
    <property type="entry name" value="HERCYNYLCYSTEINE SULFOXIDE LYASE"/>
    <property type="match status" value="1"/>
</dbReference>
<dbReference type="AlphaFoldDB" id="A0AA35U187"/>
<sequence length="308" mass="34313">MNRSRYGTKSRTTMDAAASKRDFGSFHSSNVEELLRLPEASSAPHAALCLSSPALFVCLLHVQEVYQPPKIPVDLPSFSSSDLKFGREAKEAHFHLSASWTFINHGAFGAVLKEALAAAAVWQVYCERQPLRFLDRELLPLLAFTTRRLADFIDATPSELALVPNVTTGINSVIRSVCKTFSPQDSVLIFNTTYGAVKKLVRTVSEEVGFSVHELVIHFPLHSHSQQILETLESGLREHESVKLVIADHISSNYGIIFPVKVGSEHNTLPLLYLTVCRRWRHSVILEGLKFLWTGLMLLALYQSACVI</sequence>
<evidence type="ECO:0000313" key="4">
    <source>
        <dbReference type="Proteomes" id="UP001174909"/>
    </source>
</evidence>
<keyword evidence="4" id="KW-1185">Reference proteome</keyword>
<evidence type="ECO:0000313" key="3">
    <source>
        <dbReference type="EMBL" id="CAI8058004.1"/>
    </source>
</evidence>
<dbReference type="Proteomes" id="UP001174909">
    <property type="component" value="Unassembled WGS sequence"/>
</dbReference>
<dbReference type="SUPFAM" id="SSF53383">
    <property type="entry name" value="PLP-dependent transferases"/>
    <property type="match status" value="1"/>
</dbReference>
<reference evidence="3" key="1">
    <citation type="submission" date="2023-03" db="EMBL/GenBank/DDBJ databases">
        <authorList>
            <person name="Steffen K."/>
            <person name="Cardenas P."/>
        </authorList>
    </citation>
    <scope>NUCLEOTIDE SEQUENCE</scope>
</reference>
<dbReference type="Pfam" id="PF00266">
    <property type="entry name" value="Aminotran_5"/>
    <property type="match status" value="1"/>
</dbReference>
<dbReference type="InterPro" id="IPR015424">
    <property type="entry name" value="PyrdxlP-dep_Trfase"/>
</dbReference>
<dbReference type="Gene3D" id="3.40.640.10">
    <property type="entry name" value="Type I PLP-dependent aspartate aminotransferase-like (Major domain)"/>
    <property type="match status" value="1"/>
</dbReference>
<dbReference type="InterPro" id="IPR015421">
    <property type="entry name" value="PyrdxlP-dep_Trfase_major"/>
</dbReference>
<evidence type="ECO:0000259" key="2">
    <source>
        <dbReference type="Pfam" id="PF00266"/>
    </source>
</evidence>
<protein>
    <submittedName>
        <fullName evidence="3">L-cysteine desulfhydrase</fullName>
    </submittedName>
</protein>
<dbReference type="PANTHER" id="PTHR43092">
    <property type="entry name" value="L-CYSTEINE DESULFHYDRASE"/>
    <property type="match status" value="1"/>
</dbReference>
<keyword evidence="1" id="KW-0663">Pyridoxal phosphate</keyword>
<evidence type="ECO:0000256" key="1">
    <source>
        <dbReference type="ARBA" id="ARBA00022898"/>
    </source>
</evidence>
<feature type="domain" description="Aminotransferase class V" evidence="2">
    <location>
        <begin position="147"/>
        <end position="261"/>
    </location>
</feature>